<proteinExistence type="predicted"/>
<evidence type="ECO:0000313" key="1">
    <source>
        <dbReference type="EMBL" id="MPM56671.1"/>
    </source>
</evidence>
<reference evidence="1" key="1">
    <citation type="submission" date="2019-08" db="EMBL/GenBank/DDBJ databases">
        <authorList>
            <person name="Kucharzyk K."/>
            <person name="Murdoch R.W."/>
            <person name="Higgins S."/>
            <person name="Loffler F."/>
        </authorList>
    </citation>
    <scope>NUCLEOTIDE SEQUENCE</scope>
</reference>
<name>A0A645AWJ2_9ZZZZ</name>
<protein>
    <submittedName>
        <fullName evidence="1">Uncharacterized protein</fullName>
    </submittedName>
</protein>
<gene>
    <name evidence="1" type="ORF">SDC9_103480</name>
</gene>
<dbReference type="EMBL" id="VSSQ01015872">
    <property type="protein sequence ID" value="MPM56671.1"/>
    <property type="molecule type" value="Genomic_DNA"/>
</dbReference>
<comment type="caution">
    <text evidence="1">The sequence shown here is derived from an EMBL/GenBank/DDBJ whole genome shotgun (WGS) entry which is preliminary data.</text>
</comment>
<sequence>MDKEKKAVSKKPAPVIEANAVNDDELSDVSGGLWNITILDTCPKSFNYFHCCKNFGKCPNLIINDEQSRNAGFLKKAYSYVFSCAKGYFSQVSYADNAQDED</sequence>
<organism evidence="1">
    <name type="scientific">bioreactor metagenome</name>
    <dbReference type="NCBI Taxonomy" id="1076179"/>
    <lineage>
        <taxon>unclassified sequences</taxon>
        <taxon>metagenomes</taxon>
        <taxon>ecological metagenomes</taxon>
    </lineage>
</organism>
<accession>A0A645AWJ2</accession>
<dbReference type="AlphaFoldDB" id="A0A645AWJ2"/>